<evidence type="ECO:0000313" key="1">
    <source>
        <dbReference type="EMBL" id="MBA0708955.1"/>
    </source>
</evidence>
<dbReference type="Proteomes" id="UP000593574">
    <property type="component" value="Unassembled WGS sequence"/>
</dbReference>
<reference evidence="1 2" key="1">
    <citation type="journal article" date="2019" name="Genome Biol. Evol.">
        <title>Insights into the evolution of the New World diploid cottons (Gossypium, subgenus Houzingenia) based on genome sequencing.</title>
        <authorList>
            <person name="Grover C.E."/>
            <person name="Arick M.A. 2nd"/>
            <person name="Thrash A."/>
            <person name="Conover J.L."/>
            <person name="Sanders W.S."/>
            <person name="Peterson D.G."/>
            <person name="Frelichowski J.E."/>
            <person name="Scheffler J.A."/>
            <person name="Scheffler B.E."/>
            <person name="Wendel J.F."/>
        </authorList>
    </citation>
    <scope>NUCLEOTIDE SEQUENCE [LARGE SCALE GENOMIC DNA]</scope>
    <source>
        <strain evidence="1">4</strain>
        <tissue evidence="1">Leaf</tissue>
    </source>
</reference>
<evidence type="ECO:0000313" key="2">
    <source>
        <dbReference type="Proteomes" id="UP000593574"/>
    </source>
</evidence>
<dbReference type="EMBL" id="JABEZV010000004">
    <property type="protein sequence ID" value="MBA0708955.1"/>
    <property type="molecule type" value="Genomic_DNA"/>
</dbReference>
<protein>
    <submittedName>
        <fullName evidence="1">Uncharacterized protein</fullName>
    </submittedName>
</protein>
<comment type="caution">
    <text evidence="1">The sequence shown here is derived from an EMBL/GenBank/DDBJ whole genome shotgun (WGS) entry which is preliminary data.</text>
</comment>
<accession>A0A7J8ZB16</accession>
<name>A0A7J8ZB16_9ROSI</name>
<sequence>MIQWMQESGPIFQEFARQNNIWVANYTLDMFGPKNLEQKE</sequence>
<proteinExistence type="predicted"/>
<dbReference type="AlphaFoldDB" id="A0A7J8ZB16"/>
<organism evidence="1 2">
    <name type="scientific">Gossypium laxum</name>
    <dbReference type="NCBI Taxonomy" id="34288"/>
    <lineage>
        <taxon>Eukaryota</taxon>
        <taxon>Viridiplantae</taxon>
        <taxon>Streptophyta</taxon>
        <taxon>Embryophyta</taxon>
        <taxon>Tracheophyta</taxon>
        <taxon>Spermatophyta</taxon>
        <taxon>Magnoliopsida</taxon>
        <taxon>eudicotyledons</taxon>
        <taxon>Gunneridae</taxon>
        <taxon>Pentapetalae</taxon>
        <taxon>rosids</taxon>
        <taxon>malvids</taxon>
        <taxon>Malvales</taxon>
        <taxon>Malvaceae</taxon>
        <taxon>Malvoideae</taxon>
        <taxon>Gossypium</taxon>
    </lineage>
</organism>
<keyword evidence="2" id="KW-1185">Reference proteome</keyword>
<gene>
    <name evidence="1" type="ORF">Golax_024030</name>
</gene>